<dbReference type="EMBL" id="CM042060">
    <property type="protein sequence ID" value="KAI3677811.1"/>
    <property type="molecule type" value="Genomic_DNA"/>
</dbReference>
<sequence>MLAGVNTLTYLGISFLGCLTTEVKRDGLCLIIFDFMSFMNSTKKEIYTEILSGKLEDSSITSICSFFFSFGDFFINCHPFVFLYPIISSNKHPSS</sequence>
<accession>A0ACB8Y1Z1</accession>
<comment type="caution">
    <text evidence="1">The sequence shown here is derived from an EMBL/GenBank/DDBJ whole genome shotgun (WGS) entry which is preliminary data.</text>
</comment>
<reference evidence="2" key="1">
    <citation type="journal article" date="2022" name="Mol. Ecol. Resour.">
        <title>The genomes of chicory, endive, great burdock and yacon provide insights into Asteraceae palaeo-polyploidization history and plant inulin production.</title>
        <authorList>
            <person name="Fan W."/>
            <person name="Wang S."/>
            <person name="Wang H."/>
            <person name="Wang A."/>
            <person name="Jiang F."/>
            <person name="Liu H."/>
            <person name="Zhao H."/>
            <person name="Xu D."/>
            <person name="Zhang Y."/>
        </authorList>
    </citation>
    <scope>NUCLEOTIDE SEQUENCE [LARGE SCALE GENOMIC DNA]</scope>
    <source>
        <strain evidence="2">cv. Niubang</strain>
    </source>
</reference>
<proteinExistence type="predicted"/>
<dbReference type="Proteomes" id="UP001055879">
    <property type="component" value="Linkage Group LG14"/>
</dbReference>
<evidence type="ECO:0000313" key="1">
    <source>
        <dbReference type="EMBL" id="KAI3677811.1"/>
    </source>
</evidence>
<reference evidence="1 2" key="2">
    <citation type="journal article" date="2022" name="Mol. Ecol. Resour.">
        <title>The genomes of chicory, endive, great burdock and yacon provide insights into Asteraceae paleo-polyploidization history and plant inulin production.</title>
        <authorList>
            <person name="Fan W."/>
            <person name="Wang S."/>
            <person name="Wang H."/>
            <person name="Wang A."/>
            <person name="Jiang F."/>
            <person name="Liu H."/>
            <person name="Zhao H."/>
            <person name="Xu D."/>
            <person name="Zhang Y."/>
        </authorList>
    </citation>
    <scope>NUCLEOTIDE SEQUENCE [LARGE SCALE GENOMIC DNA]</scope>
    <source>
        <strain evidence="2">cv. Niubang</strain>
    </source>
</reference>
<protein>
    <submittedName>
        <fullName evidence="1">Uncharacterized protein</fullName>
    </submittedName>
</protein>
<name>A0ACB8Y1Z1_ARCLA</name>
<organism evidence="1 2">
    <name type="scientific">Arctium lappa</name>
    <name type="common">Greater burdock</name>
    <name type="synonym">Lappa major</name>
    <dbReference type="NCBI Taxonomy" id="4217"/>
    <lineage>
        <taxon>Eukaryota</taxon>
        <taxon>Viridiplantae</taxon>
        <taxon>Streptophyta</taxon>
        <taxon>Embryophyta</taxon>
        <taxon>Tracheophyta</taxon>
        <taxon>Spermatophyta</taxon>
        <taxon>Magnoliopsida</taxon>
        <taxon>eudicotyledons</taxon>
        <taxon>Gunneridae</taxon>
        <taxon>Pentapetalae</taxon>
        <taxon>asterids</taxon>
        <taxon>campanulids</taxon>
        <taxon>Asterales</taxon>
        <taxon>Asteraceae</taxon>
        <taxon>Carduoideae</taxon>
        <taxon>Cardueae</taxon>
        <taxon>Arctiinae</taxon>
        <taxon>Arctium</taxon>
    </lineage>
</organism>
<keyword evidence="2" id="KW-1185">Reference proteome</keyword>
<evidence type="ECO:0000313" key="2">
    <source>
        <dbReference type="Proteomes" id="UP001055879"/>
    </source>
</evidence>
<gene>
    <name evidence="1" type="ORF">L6452_37081</name>
</gene>